<feature type="transmembrane region" description="Helical" evidence="8">
    <location>
        <begin position="254"/>
        <end position="275"/>
    </location>
</feature>
<dbReference type="InterPro" id="IPR050539">
    <property type="entry name" value="ThrE_Dicarb/AminoAcid_Exp"/>
</dbReference>
<evidence type="ECO:0000256" key="8">
    <source>
        <dbReference type="SAM" id="Phobius"/>
    </source>
</evidence>
<feature type="region of interest" description="Disordered" evidence="7">
    <location>
        <begin position="1"/>
        <end position="29"/>
    </location>
</feature>
<feature type="transmembrane region" description="Helical" evidence="8">
    <location>
        <begin position="175"/>
        <end position="208"/>
    </location>
</feature>
<evidence type="ECO:0000259" key="9">
    <source>
        <dbReference type="PROSITE" id="PS50222"/>
    </source>
</evidence>
<dbReference type="InterPro" id="IPR024528">
    <property type="entry name" value="ThrE_2"/>
</dbReference>
<feature type="transmembrane region" description="Helical" evidence="8">
    <location>
        <begin position="381"/>
        <end position="401"/>
    </location>
</feature>
<evidence type="ECO:0000313" key="10">
    <source>
        <dbReference type="EMBL" id="PSL08320.1"/>
    </source>
</evidence>
<evidence type="ECO:0000313" key="11">
    <source>
        <dbReference type="Proteomes" id="UP000243528"/>
    </source>
</evidence>
<dbReference type="Proteomes" id="UP000243528">
    <property type="component" value="Unassembled WGS sequence"/>
</dbReference>
<proteinExistence type="inferred from homology"/>
<keyword evidence="11" id="KW-1185">Reference proteome</keyword>
<comment type="subcellular location">
    <subcellularLocation>
        <location evidence="1">Cell membrane</location>
        <topology evidence="1">Multi-pass membrane protein</topology>
    </subcellularLocation>
</comment>
<keyword evidence="2" id="KW-1003">Cell membrane</keyword>
<evidence type="ECO:0000256" key="7">
    <source>
        <dbReference type="SAM" id="MobiDB-lite"/>
    </source>
</evidence>
<reference evidence="10 11" key="1">
    <citation type="submission" date="2018-03" db="EMBL/GenBank/DDBJ databases">
        <title>Genomic Encyclopedia of Archaeal and Bacterial Type Strains, Phase II (KMG-II): from individual species to whole genera.</title>
        <authorList>
            <person name="Goeker M."/>
        </authorList>
    </citation>
    <scope>NUCLEOTIDE SEQUENCE [LARGE SCALE GENOMIC DNA]</scope>
    <source>
        <strain evidence="10 11">DSM 45211</strain>
    </source>
</reference>
<dbReference type="InterPro" id="IPR002048">
    <property type="entry name" value="EF_hand_dom"/>
</dbReference>
<organism evidence="10 11">
    <name type="scientific">Haloactinopolyspora alba</name>
    <dbReference type="NCBI Taxonomy" id="648780"/>
    <lineage>
        <taxon>Bacteria</taxon>
        <taxon>Bacillati</taxon>
        <taxon>Actinomycetota</taxon>
        <taxon>Actinomycetes</taxon>
        <taxon>Jiangellales</taxon>
        <taxon>Jiangellaceae</taxon>
        <taxon>Haloactinopolyspora</taxon>
    </lineage>
</organism>
<feature type="transmembrane region" description="Helical" evidence="8">
    <location>
        <begin position="446"/>
        <end position="470"/>
    </location>
</feature>
<comment type="caution">
    <text evidence="10">The sequence shown here is derived from an EMBL/GenBank/DDBJ whole genome shotgun (WGS) entry which is preliminary data.</text>
</comment>
<dbReference type="PANTHER" id="PTHR34390:SF2">
    <property type="entry name" value="SUCCINATE TRANSPORTER SUBUNIT YJJP-RELATED"/>
    <property type="match status" value="1"/>
</dbReference>
<feature type="transmembrane region" description="Helical" evidence="8">
    <location>
        <begin position="333"/>
        <end position="350"/>
    </location>
</feature>
<dbReference type="GO" id="GO:0022857">
    <property type="term" value="F:transmembrane transporter activity"/>
    <property type="evidence" value="ECO:0007669"/>
    <property type="project" value="InterPro"/>
</dbReference>
<evidence type="ECO:0000256" key="3">
    <source>
        <dbReference type="ARBA" id="ARBA00022692"/>
    </source>
</evidence>
<feature type="transmembrane region" description="Helical" evidence="8">
    <location>
        <begin position="410"/>
        <end position="434"/>
    </location>
</feature>
<name>A0A2P8EFU2_9ACTN</name>
<feature type="transmembrane region" description="Helical" evidence="8">
    <location>
        <begin position="357"/>
        <end position="375"/>
    </location>
</feature>
<keyword evidence="3 8" id="KW-0812">Transmembrane</keyword>
<dbReference type="OrthoDB" id="9763957at2"/>
<evidence type="ECO:0000256" key="5">
    <source>
        <dbReference type="ARBA" id="ARBA00023136"/>
    </source>
</evidence>
<dbReference type="AlphaFoldDB" id="A0A2P8EFU2"/>
<dbReference type="GO" id="GO:0005886">
    <property type="term" value="C:plasma membrane"/>
    <property type="evidence" value="ECO:0007669"/>
    <property type="project" value="UniProtKB-SubCell"/>
</dbReference>
<comment type="similarity">
    <text evidence="6">Belongs to the ThrE exporter (TC 2.A.79) family.</text>
</comment>
<dbReference type="Pfam" id="PF06738">
    <property type="entry name" value="ThrE"/>
    <property type="match status" value="1"/>
</dbReference>
<evidence type="ECO:0000256" key="6">
    <source>
        <dbReference type="ARBA" id="ARBA00034125"/>
    </source>
</evidence>
<evidence type="ECO:0000256" key="4">
    <source>
        <dbReference type="ARBA" id="ARBA00022989"/>
    </source>
</evidence>
<gene>
    <name evidence="10" type="ORF">CLV30_101291</name>
</gene>
<sequence length="490" mass="51220">MARTTYRRRVTGLPEPEPGIRVSGSPDRPFRQRARRVVKGDGPPTLPIATPGTRSGLTAEVERSVLDLVLRTGEAMMATGAPVADVTAALLRLAAGFGVTSCQVDITFISIVVSIDRDDDPITKMRVINVRTSDYSRLADMFDLVDDAGEGKIDLAEAHRRLDTILSSSHPYRRWIVTLALGLMAGGVAVLLSGGPLVALVAALTTMLIDRTLRYLRRIGLPYLFQQVIGAGIATMVGLAALVATDQFGWSSTLVPPSLIVASGIVVLLAGLSIVGAAEDAIAGFPLTAAARTFEVALYTVGLVIGIGIVLGFGQRIGVPLSVTDSSTLSSPVTLQLLGGGMIAAAWGLASYTRIGTILLILPVGMLSAGSLLFARNVLELGAALAAFFAALLVGLTSGALSERVGAPNLIISVCGITPLLPGLAIYNAMFTMVEDNNVVGGTGMFIGALGTALALAAGVTLGEFLATPLRSEMDRWQRRVHRRARGART</sequence>
<feature type="transmembrane region" description="Helical" evidence="8">
    <location>
        <begin position="296"/>
        <end position="313"/>
    </location>
</feature>
<dbReference type="Pfam" id="PF12821">
    <property type="entry name" value="ThrE_2"/>
    <property type="match status" value="1"/>
</dbReference>
<feature type="compositionally biased region" description="Basic residues" evidence="7">
    <location>
        <begin position="1"/>
        <end position="10"/>
    </location>
</feature>
<keyword evidence="4 8" id="KW-1133">Transmembrane helix</keyword>
<protein>
    <submittedName>
        <fullName evidence="10">Uncharacterized membrane protein YjjP (DUF1212 family)</fullName>
    </submittedName>
</protein>
<dbReference type="PANTHER" id="PTHR34390">
    <property type="entry name" value="UPF0442 PROTEIN YJJB-RELATED"/>
    <property type="match status" value="1"/>
</dbReference>
<dbReference type="EMBL" id="PYGE01000001">
    <property type="protein sequence ID" value="PSL08320.1"/>
    <property type="molecule type" value="Genomic_DNA"/>
</dbReference>
<evidence type="ECO:0000256" key="2">
    <source>
        <dbReference type="ARBA" id="ARBA00022475"/>
    </source>
</evidence>
<feature type="transmembrane region" description="Helical" evidence="8">
    <location>
        <begin position="220"/>
        <end position="242"/>
    </location>
</feature>
<dbReference type="PROSITE" id="PS50222">
    <property type="entry name" value="EF_HAND_2"/>
    <property type="match status" value="1"/>
</dbReference>
<dbReference type="InterPro" id="IPR010619">
    <property type="entry name" value="ThrE-like_N"/>
</dbReference>
<accession>A0A2P8EFU2</accession>
<feature type="domain" description="EF-hand" evidence="9">
    <location>
        <begin position="133"/>
        <end position="168"/>
    </location>
</feature>
<keyword evidence="5 8" id="KW-0472">Membrane</keyword>
<dbReference type="GO" id="GO:0015744">
    <property type="term" value="P:succinate transport"/>
    <property type="evidence" value="ECO:0007669"/>
    <property type="project" value="TreeGrafter"/>
</dbReference>
<dbReference type="GO" id="GO:0005509">
    <property type="term" value="F:calcium ion binding"/>
    <property type="evidence" value="ECO:0007669"/>
    <property type="project" value="InterPro"/>
</dbReference>
<evidence type="ECO:0000256" key="1">
    <source>
        <dbReference type="ARBA" id="ARBA00004651"/>
    </source>
</evidence>